<feature type="region of interest" description="Disordered" evidence="1">
    <location>
        <begin position="1"/>
        <end position="62"/>
    </location>
</feature>
<evidence type="ECO:0000256" key="1">
    <source>
        <dbReference type="SAM" id="MobiDB-lite"/>
    </source>
</evidence>
<evidence type="ECO:0000313" key="2">
    <source>
        <dbReference type="EMBL" id="MBW0460543.1"/>
    </source>
</evidence>
<gene>
    <name evidence="2" type="ORF">O181_000258</name>
</gene>
<dbReference type="EMBL" id="AVOT02000025">
    <property type="protein sequence ID" value="MBW0460543.1"/>
    <property type="molecule type" value="Genomic_DNA"/>
</dbReference>
<organism evidence="2 3">
    <name type="scientific">Austropuccinia psidii MF-1</name>
    <dbReference type="NCBI Taxonomy" id="1389203"/>
    <lineage>
        <taxon>Eukaryota</taxon>
        <taxon>Fungi</taxon>
        <taxon>Dikarya</taxon>
        <taxon>Basidiomycota</taxon>
        <taxon>Pucciniomycotina</taxon>
        <taxon>Pucciniomycetes</taxon>
        <taxon>Pucciniales</taxon>
        <taxon>Sphaerophragmiaceae</taxon>
        <taxon>Austropuccinia</taxon>
    </lineage>
</organism>
<sequence>MLNTQNIQSTVSTPHNAPIPYVRSPPHDTLIEPACPSYDDFPPQSTETNSSTSLYAPTPGLNNTKKEVYYQTQTPPILVKAEQAPIHPVFSFNSQPTSTPNAELSLFSNEFCSQFYSMLQMFNSG</sequence>
<dbReference type="AlphaFoldDB" id="A0A9Q3B8H5"/>
<feature type="compositionally biased region" description="Polar residues" evidence="1">
    <location>
        <begin position="43"/>
        <end position="62"/>
    </location>
</feature>
<protein>
    <submittedName>
        <fullName evidence="2">Uncharacterized protein</fullName>
    </submittedName>
</protein>
<keyword evidence="3" id="KW-1185">Reference proteome</keyword>
<evidence type="ECO:0000313" key="3">
    <source>
        <dbReference type="Proteomes" id="UP000765509"/>
    </source>
</evidence>
<dbReference type="Proteomes" id="UP000765509">
    <property type="component" value="Unassembled WGS sequence"/>
</dbReference>
<feature type="compositionally biased region" description="Polar residues" evidence="1">
    <location>
        <begin position="1"/>
        <end position="15"/>
    </location>
</feature>
<accession>A0A9Q3B8H5</accession>
<comment type="caution">
    <text evidence="2">The sequence shown here is derived from an EMBL/GenBank/DDBJ whole genome shotgun (WGS) entry which is preliminary data.</text>
</comment>
<reference evidence="2" key="1">
    <citation type="submission" date="2021-03" db="EMBL/GenBank/DDBJ databases">
        <title>Draft genome sequence of rust myrtle Austropuccinia psidii MF-1, a brazilian biotype.</title>
        <authorList>
            <person name="Quecine M.C."/>
            <person name="Pachon D.M.R."/>
            <person name="Bonatelli M.L."/>
            <person name="Correr F.H."/>
            <person name="Franceschini L.M."/>
            <person name="Leite T.F."/>
            <person name="Margarido G.R.A."/>
            <person name="Almeida C.A."/>
            <person name="Ferrarezi J.A."/>
            <person name="Labate C.A."/>
        </authorList>
    </citation>
    <scope>NUCLEOTIDE SEQUENCE</scope>
    <source>
        <strain evidence="2">MF-1</strain>
    </source>
</reference>
<name>A0A9Q3B8H5_9BASI</name>
<proteinExistence type="predicted"/>